<dbReference type="RefSeq" id="WP_154358439.1">
    <property type="nucleotide sequence ID" value="NZ_WKJL01000010.1"/>
</dbReference>
<protein>
    <submittedName>
        <fullName evidence="1">Uncharacterized protein</fullName>
    </submittedName>
</protein>
<dbReference type="AlphaFoldDB" id="A0A844D9G3"/>
<evidence type="ECO:0000313" key="1">
    <source>
        <dbReference type="EMBL" id="MRW85392.1"/>
    </source>
</evidence>
<evidence type="ECO:0000313" key="2">
    <source>
        <dbReference type="Proteomes" id="UP000439986"/>
    </source>
</evidence>
<comment type="caution">
    <text evidence="1">The sequence shown here is derived from an EMBL/GenBank/DDBJ whole genome shotgun (WGS) entry which is preliminary data.</text>
</comment>
<dbReference type="EMBL" id="WKJL01000010">
    <property type="protein sequence ID" value="MRW85392.1"/>
    <property type="molecule type" value="Genomic_DNA"/>
</dbReference>
<sequence length="159" mass="17485">MKLDRALQKQLLTKLSESYPEEVNGDDLGFEPEITANLFYLREHGLISGQTPNFIGREMFFISATITANGMDFLADDGGLTAILGVVTIKLHEDTLLRLIEARVESSDLAPEEKNGLMKSIRELPGDAIKHLTEKLIDAGLENWPAALPLIQRALGGLL</sequence>
<accession>A0A844D9G3</accession>
<name>A0A844D9G3_9BURK</name>
<gene>
    <name evidence="1" type="ORF">GJ698_15000</name>
</gene>
<proteinExistence type="predicted"/>
<organism evidence="1 2">
    <name type="scientific">Duganella aquatilis</name>
    <dbReference type="NCBI Taxonomy" id="2666082"/>
    <lineage>
        <taxon>Bacteria</taxon>
        <taxon>Pseudomonadati</taxon>
        <taxon>Pseudomonadota</taxon>
        <taxon>Betaproteobacteria</taxon>
        <taxon>Burkholderiales</taxon>
        <taxon>Oxalobacteraceae</taxon>
        <taxon>Telluria group</taxon>
        <taxon>Duganella</taxon>
    </lineage>
</organism>
<keyword evidence="2" id="KW-1185">Reference proteome</keyword>
<dbReference type="Proteomes" id="UP000439986">
    <property type="component" value="Unassembled WGS sequence"/>
</dbReference>
<reference evidence="1 2" key="1">
    <citation type="submission" date="2019-11" db="EMBL/GenBank/DDBJ databases">
        <title>Novel species isolated from a subtropical stream in China.</title>
        <authorList>
            <person name="Lu H."/>
        </authorList>
    </citation>
    <scope>NUCLEOTIDE SEQUENCE [LARGE SCALE GENOMIC DNA]</scope>
    <source>
        <strain evidence="1 2">FT26W</strain>
    </source>
</reference>